<protein>
    <recommendedName>
        <fullName evidence="4">GDP-mannose pyrophosphatase</fullName>
    </recommendedName>
    <alternativeName>
        <fullName evidence="6">GDP-mannose hydrolase</fullName>
    </alternativeName>
    <alternativeName>
        <fullName evidence="7">GDPMK</fullName>
    </alternativeName>
</protein>
<name>A0A3S0VJZ4_9PROT</name>
<dbReference type="PANTHER" id="PTHR11839:SF18">
    <property type="entry name" value="NUDIX HYDROLASE DOMAIN-CONTAINING PROTEIN"/>
    <property type="match status" value="1"/>
</dbReference>
<dbReference type="Proteomes" id="UP000280346">
    <property type="component" value="Unassembled WGS sequence"/>
</dbReference>
<comment type="cofactor">
    <cofactor evidence="2">
        <name>Mg(2+)</name>
        <dbReference type="ChEBI" id="CHEBI:18420"/>
    </cofactor>
</comment>
<proteinExistence type="inferred from homology"/>
<evidence type="ECO:0000256" key="2">
    <source>
        <dbReference type="ARBA" id="ARBA00001946"/>
    </source>
</evidence>
<comment type="similarity">
    <text evidence="3">Belongs to the Nudix hydrolase family. NudK subfamily.</text>
</comment>
<dbReference type="EMBL" id="RZIJ01000004">
    <property type="protein sequence ID" value="RUQ74224.1"/>
    <property type="molecule type" value="Genomic_DNA"/>
</dbReference>
<feature type="region of interest" description="Disordered" evidence="8">
    <location>
        <begin position="1"/>
        <end position="21"/>
    </location>
</feature>
<dbReference type="InterPro" id="IPR000086">
    <property type="entry name" value="NUDIX_hydrolase_dom"/>
</dbReference>
<evidence type="ECO:0000256" key="8">
    <source>
        <dbReference type="SAM" id="MobiDB-lite"/>
    </source>
</evidence>
<dbReference type="AlphaFoldDB" id="A0A3S0VJZ4"/>
<dbReference type="SUPFAM" id="SSF55811">
    <property type="entry name" value="Nudix"/>
    <property type="match status" value="1"/>
</dbReference>
<feature type="domain" description="Nudix hydrolase" evidence="9">
    <location>
        <begin position="58"/>
        <end position="186"/>
    </location>
</feature>
<keyword evidence="11" id="KW-1185">Reference proteome</keyword>
<evidence type="ECO:0000256" key="7">
    <source>
        <dbReference type="ARBA" id="ARBA00032272"/>
    </source>
</evidence>
<gene>
    <name evidence="10" type="ORF">EJ913_07700</name>
</gene>
<evidence type="ECO:0000259" key="9">
    <source>
        <dbReference type="PROSITE" id="PS51462"/>
    </source>
</evidence>
<dbReference type="PANTHER" id="PTHR11839">
    <property type="entry name" value="UDP/ADP-SUGAR PYROPHOSPHATASE"/>
    <property type="match status" value="1"/>
</dbReference>
<evidence type="ECO:0000256" key="3">
    <source>
        <dbReference type="ARBA" id="ARBA00007275"/>
    </source>
</evidence>
<dbReference type="Pfam" id="PF00293">
    <property type="entry name" value="NUDIX"/>
    <property type="match status" value="1"/>
</dbReference>
<evidence type="ECO:0000313" key="11">
    <source>
        <dbReference type="Proteomes" id="UP000280346"/>
    </source>
</evidence>
<evidence type="ECO:0000313" key="10">
    <source>
        <dbReference type="EMBL" id="RUQ74224.1"/>
    </source>
</evidence>
<sequence length="209" mass="22821">MEGFGVPHDTGNPGDNPEGNPWTVLTSTMKYENPWIEVIEHTVLTPKGTPGIYGVVRPRSLATGVIPIDDEGNVTLVGQYRFPLEQYSWEIPEGGGEKGVDPQVSAARELLEETGQTARHWMPLMTLHLSNCITDEVAYTFLAWGLEQGAACPDDTEVLATRRVPFAEAVAMAMRGEITDSMAVASLFKLRLMADGGQLPDDVARLIRP</sequence>
<evidence type="ECO:0000256" key="5">
    <source>
        <dbReference type="ARBA" id="ARBA00022801"/>
    </source>
</evidence>
<dbReference type="CDD" id="cd24161">
    <property type="entry name" value="NUDIX_ADPRase_Ndx2"/>
    <property type="match status" value="1"/>
</dbReference>
<dbReference type="Gene3D" id="3.90.79.10">
    <property type="entry name" value="Nucleoside Triphosphate Pyrophosphohydrolase"/>
    <property type="match status" value="1"/>
</dbReference>
<evidence type="ECO:0000256" key="4">
    <source>
        <dbReference type="ARBA" id="ARBA00016377"/>
    </source>
</evidence>
<comment type="catalytic activity">
    <reaction evidence="1">
        <text>GDP-alpha-D-mannose + H2O = alpha-D-mannose 1-phosphate + GMP + 2 H(+)</text>
        <dbReference type="Rhea" id="RHEA:27978"/>
        <dbReference type="ChEBI" id="CHEBI:15377"/>
        <dbReference type="ChEBI" id="CHEBI:15378"/>
        <dbReference type="ChEBI" id="CHEBI:57527"/>
        <dbReference type="ChEBI" id="CHEBI:58115"/>
        <dbReference type="ChEBI" id="CHEBI:58409"/>
    </reaction>
</comment>
<dbReference type="GO" id="GO:0006753">
    <property type="term" value="P:nucleoside phosphate metabolic process"/>
    <property type="evidence" value="ECO:0007669"/>
    <property type="project" value="TreeGrafter"/>
</dbReference>
<evidence type="ECO:0000256" key="6">
    <source>
        <dbReference type="ARBA" id="ARBA00032162"/>
    </source>
</evidence>
<dbReference type="PROSITE" id="PS51462">
    <property type="entry name" value="NUDIX"/>
    <property type="match status" value="1"/>
</dbReference>
<dbReference type="GO" id="GO:0005829">
    <property type="term" value="C:cytosol"/>
    <property type="evidence" value="ECO:0007669"/>
    <property type="project" value="TreeGrafter"/>
</dbReference>
<keyword evidence="5 10" id="KW-0378">Hydrolase</keyword>
<reference evidence="10 11" key="1">
    <citation type="submission" date="2018-12" db="EMBL/GenBank/DDBJ databases">
        <authorList>
            <person name="Yang Y."/>
        </authorList>
    </citation>
    <scope>NUCLEOTIDE SEQUENCE [LARGE SCALE GENOMIC DNA]</scope>
    <source>
        <strain evidence="10 11">GSF71</strain>
    </source>
</reference>
<dbReference type="GO" id="GO:0019693">
    <property type="term" value="P:ribose phosphate metabolic process"/>
    <property type="evidence" value="ECO:0007669"/>
    <property type="project" value="TreeGrafter"/>
</dbReference>
<evidence type="ECO:0000256" key="1">
    <source>
        <dbReference type="ARBA" id="ARBA00000847"/>
    </source>
</evidence>
<comment type="caution">
    <text evidence="10">The sequence shown here is derived from an EMBL/GenBank/DDBJ whole genome shotgun (WGS) entry which is preliminary data.</text>
</comment>
<dbReference type="InterPro" id="IPR015797">
    <property type="entry name" value="NUDIX_hydrolase-like_dom_sf"/>
</dbReference>
<dbReference type="GO" id="GO:0016787">
    <property type="term" value="F:hydrolase activity"/>
    <property type="evidence" value="ECO:0007669"/>
    <property type="project" value="UniProtKB-KW"/>
</dbReference>
<dbReference type="OrthoDB" id="177518at2"/>
<organism evidence="10 11">
    <name type="scientific">Azospirillum doebereinerae</name>
    <dbReference type="NCBI Taxonomy" id="92933"/>
    <lineage>
        <taxon>Bacteria</taxon>
        <taxon>Pseudomonadati</taxon>
        <taxon>Pseudomonadota</taxon>
        <taxon>Alphaproteobacteria</taxon>
        <taxon>Rhodospirillales</taxon>
        <taxon>Azospirillaceae</taxon>
        <taxon>Azospirillum</taxon>
    </lineage>
</organism>
<accession>A0A3S0VJZ4</accession>